<dbReference type="InterPro" id="IPR013830">
    <property type="entry name" value="SGNH_hydro"/>
</dbReference>
<gene>
    <name evidence="2" type="ORF">HNR05_000350</name>
</gene>
<keyword evidence="3" id="KW-1185">Reference proteome</keyword>
<dbReference type="Proteomes" id="UP000537260">
    <property type="component" value="Unassembled WGS sequence"/>
</dbReference>
<dbReference type="EMBL" id="JACCFM010000001">
    <property type="protein sequence ID" value="NYJ18559.1"/>
    <property type="molecule type" value="Genomic_DNA"/>
</dbReference>
<organism evidence="2 3">
    <name type="scientific">Glaciibacter psychrotolerans</name>
    <dbReference type="NCBI Taxonomy" id="670054"/>
    <lineage>
        <taxon>Bacteria</taxon>
        <taxon>Bacillati</taxon>
        <taxon>Actinomycetota</taxon>
        <taxon>Actinomycetes</taxon>
        <taxon>Micrococcales</taxon>
        <taxon>Microbacteriaceae</taxon>
        <taxon>Glaciibacter</taxon>
    </lineage>
</organism>
<feature type="domain" description="SGNH hydrolase-type esterase" evidence="1">
    <location>
        <begin position="184"/>
        <end position="376"/>
    </location>
</feature>
<comment type="caution">
    <text evidence="2">The sequence shown here is derived from an EMBL/GenBank/DDBJ whole genome shotgun (WGS) entry which is preliminary data.</text>
</comment>
<dbReference type="InterPro" id="IPR036514">
    <property type="entry name" value="SGNH_hydro_sf"/>
</dbReference>
<evidence type="ECO:0000259" key="1">
    <source>
        <dbReference type="Pfam" id="PF13472"/>
    </source>
</evidence>
<dbReference type="Gene3D" id="3.40.50.1110">
    <property type="entry name" value="SGNH hydrolase"/>
    <property type="match status" value="1"/>
</dbReference>
<evidence type="ECO:0000313" key="2">
    <source>
        <dbReference type="EMBL" id="NYJ18559.1"/>
    </source>
</evidence>
<reference evidence="2 3" key="1">
    <citation type="submission" date="2020-07" db="EMBL/GenBank/DDBJ databases">
        <title>Sequencing the genomes of 1000 actinobacteria strains.</title>
        <authorList>
            <person name="Klenk H.-P."/>
        </authorList>
    </citation>
    <scope>NUCLEOTIDE SEQUENCE [LARGE SCALE GENOMIC DNA]</scope>
    <source>
        <strain evidence="2 3">LI1</strain>
    </source>
</reference>
<sequence length="400" mass="42998">MNATHAGPIELRSSALDAAWIRGAVEIERVDGTLTPHRLPGWARRRVNDPFMVGTSAEAAGIRLAVRTAATVIEIDFDGTRMVENEQVDIQPGTWQLVEAGHVVETAQAASKGRYVFSFDAPTGLRIPAHTPSTVRFDTQATGGERDLEIWLPYTDAVRLRALRADAPVAASERPAQRPKWVHYGSSISHGYQATAPTGTWPAVAALSSDVELTSLAFAGGAMLDPFVARVIRDQPADLISIKVGINLVNSDVMRLRAFGPALQGFLDTIREGHPHTPIVLVSPIWCEPVETVSGPTIEIARNGGKWTVATGTAADVAAGKLSLHVIRREIAAVVAERSDSDTALSYVDGLRLYGAEDARLLPLPDNLHPSPEVQELIGRRWAALVFAERAKGGQTSGSR</sequence>
<dbReference type="SUPFAM" id="SSF52266">
    <property type="entry name" value="SGNH hydrolase"/>
    <property type="match status" value="1"/>
</dbReference>
<dbReference type="Pfam" id="PF13472">
    <property type="entry name" value="Lipase_GDSL_2"/>
    <property type="match status" value="1"/>
</dbReference>
<dbReference type="AlphaFoldDB" id="A0A7Z0J556"/>
<accession>A0A7Z0J556</accession>
<name>A0A7Z0J556_9MICO</name>
<evidence type="ECO:0000313" key="3">
    <source>
        <dbReference type="Proteomes" id="UP000537260"/>
    </source>
</evidence>
<dbReference type="RefSeq" id="WP_179577447.1">
    <property type="nucleotide sequence ID" value="NZ_JACCFM010000001.1"/>
</dbReference>
<proteinExistence type="predicted"/>
<dbReference type="Gene3D" id="2.60.120.260">
    <property type="entry name" value="Galactose-binding domain-like"/>
    <property type="match status" value="1"/>
</dbReference>
<protein>
    <recommendedName>
        <fullName evidence="1">SGNH hydrolase-type esterase domain-containing protein</fullName>
    </recommendedName>
</protein>